<dbReference type="Pfam" id="PF03713">
    <property type="entry name" value="DUF305"/>
    <property type="match status" value="1"/>
</dbReference>
<feature type="domain" description="DUF305" evidence="2">
    <location>
        <begin position="93"/>
        <end position="142"/>
    </location>
</feature>
<feature type="transmembrane region" description="Helical" evidence="1">
    <location>
        <begin position="39"/>
        <end position="56"/>
    </location>
</feature>
<protein>
    <submittedName>
        <fullName evidence="3">DUF305 domain-containing protein</fullName>
    </submittedName>
</protein>
<dbReference type="Gene3D" id="1.20.1260.10">
    <property type="match status" value="1"/>
</dbReference>
<sequence>MNPYARFAAMVGASTVVMFGLMYLNTYEADHISFSQTRAWMALVMGATMAVIMLAFMTHMLENKRANVAIVVGSVLVFAVSLWLVRSQATVDDASYMKAMIPHHSIAIMTSKRANITDPRVRKLADGIIEAQVREIAEMKRYIADLKDKE</sequence>
<dbReference type="InterPro" id="IPR012347">
    <property type="entry name" value="Ferritin-like"/>
</dbReference>
<reference evidence="3 4" key="1">
    <citation type="submission" date="2018-09" db="EMBL/GenBank/DDBJ databases">
        <title>Metagenome Assembled Genomes from an Advanced Water Purification Facility.</title>
        <authorList>
            <person name="Stamps B.W."/>
            <person name="Spear J.R."/>
        </authorList>
    </citation>
    <scope>NUCLEOTIDE SEQUENCE [LARGE SCALE GENOMIC DNA]</scope>
    <source>
        <strain evidence="3">Bin_27_1</strain>
    </source>
</reference>
<evidence type="ECO:0000313" key="3">
    <source>
        <dbReference type="EMBL" id="TXH86684.1"/>
    </source>
</evidence>
<evidence type="ECO:0000259" key="2">
    <source>
        <dbReference type="Pfam" id="PF03713"/>
    </source>
</evidence>
<feature type="transmembrane region" description="Helical" evidence="1">
    <location>
        <begin position="68"/>
        <end position="85"/>
    </location>
</feature>
<evidence type="ECO:0000256" key="1">
    <source>
        <dbReference type="SAM" id="Phobius"/>
    </source>
</evidence>
<comment type="caution">
    <text evidence="3">The sequence shown here is derived from an EMBL/GenBank/DDBJ whole genome shotgun (WGS) entry which is preliminary data.</text>
</comment>
<dbReference type="AlphaFoldDB" id="A0A5C7SS39"/>
<gene>
    <name evidence="3" type="ORF">E6Q80_07265</name>
</gene>
<keyword evidence="1" id="KW-0472">Membrane</keyword>
<dbReference type="InterPro" id="IPR005183">
    <property type="entry name" value="DUF305_CopM-like"/>
</dbReference>
<dbReference type="EMBL" id="SSFD01000103">
    <property type="protein sequence ID" value="TXH86684.1"/>
    <property type="molecule type" value="Genomic_DNA"/>
</dbReference>
<name>A0A5C7SS39_THASP</name>
<evidence type="ECO:0000313" key="4">
    <source>
        <dbReference type="Proteomes" id="UP000321192"/>
    </source>
</evidence>
<proteinExistence type="predicted"/>
<feature type="transmembrane region" description="Helical" evidence="1">
    <location>
        <begin position="7"/>
        <end position="27"/>
    </location>
</feature>
<accession>A0A5C7SS39</accession>
<keyword evidence="1" id="KW-0812">Transmembrane</keyword>
<organism evidence="3 4">
    <name type="scientific">Thauera aminoaromatica</name>
    <dbReference type="NCBI Taxonomy" id="164330"/>
    <lineage>
        <taxon>Bacteria</taxon>
        <taxon>Pseudomonadati</taxon>
        <taxon>Pseudomonadota</taxon>
        <taxon>Betaproteobacteria</taxon>
        <taxon>Rhodocyclales</taxon>
        <taxon>Zoogloeaceae</taxon>
        <taxon>Thauera</taxon>
    </lineage>
</organism>
<dbReference type="Proteomes" id="UP000321192">
    <property type="component" value="Unassembled WGS sequence"/>
</dbReference>
<keyword evidence="1" id="KW-1133">Transmembrane helix</keyword>